<dbReference type="Pfam" id="PF13411">
    <property type="entry name" value="MerR_1"/>
    <property type="match status" value="1"/>
</dbReference>
<dbReference type="SUPFAM" id="SSF46955">
    <property type="entry name" value="Putative DNA-binding domain"/>
    <property type="match status" value="1"/>
</dbReference>
<gene>
    <name evidence="2" type="ORF">HDA34_000443</name>
</gene>
<dbReference type="EMBL" id="JACJIK010000001">
    <property type="protein sequence ID" value="MBA9058736.1"/>
    <property type="molecule type" value="Genomic_DNA"/>
</dbReference>
<feature type="domain" description="HTH merR-type" evidence="1">
    <location>
        <begin position="9"/>
        <end position="56"/>
    </location>
</feature>
<dbReference type="InterPro" id="IPR000551">
    <property type="entry name" value="MerR-type_HTH_dom"/>
</dbReference>
<dbReference type="SUPFAM" id="SSF46689">
    <property type="entry name" value="Homeodomain-like"/>
    <property type="match status" value="1"/>
</dbReference>
<dbReference type="Proteomes" id="UP000572670">
    <property type="component" value="Unassembled WGS sequence"/>
</dbReference>
<keyword evidence="3" id="KW-1185">Reference proteome</keyword>
<dbReference type="InterPro" id="IPR036388">
    <property type="entry name" value="WH-like_DNA-bd_sf"/>
</dbReference>
<protein>
    <submittedName>
        <fullName evidence="2">Uncharacterized protein (DUF433 family)/DNA-binding transcriptional MerR regulator</fullName>
    </submittedName>
</protein>
<dbReference type="InterPro" id="IPR009057">
    <property type="entry name" value="Homeodomain-like_sf"/>
</dbReference>
<comment type="caution">
    <text evidence="2">The sequence shown here is derived from an EMBL/GenBank/DDBJ whole genome shotgun (WGS) entry which is preliminary data.</text>
</comment>
<organism evidence="2 3">
    <name type="scientific">Micrococcus yunnanensis</name>
    <dbReference type="NCBI Taxonomy" id="566027"/>
    <lineage>
        <taxon>Bacteria</taxon>
        <taxon>Bacillati</taxon>
        <taxon>Actinomycetota</taxon>
        <taxon>Actinomycetes</taxon>
        <taxon>Micrococcales</taxon>
        <taxon>Micrococcaceae</taxon>
        <taxon>Micrococcus</taxon>
    </lineage>
</organism>
<sequence>MSFPLALTSALTGASPAQLHGWKRSGVLVPEGNADRPLLYSFRDLVALRAIVYLRAQTSNQRIVRAMHTLRHEYDLTDHPSQYTFATDGRSVEVLIGDEALELVEGKGQRALIPLTQVFRPFTNLQGKEVIDFEHPRPHLAVVPGRMGGWPTIEDTRVPYDVVADLVRDGDLTTDLLPAFYPTVSAEAAADALSFDLQVRQSGGQAA</sequence>
<accession>A0ABR6CY15</accession>
<evidence type="ECO:0000259" key="1">
    <source>
        <dbReference type="Pfam" id="PF13411"/>
    </source>
</evidence>
<dbReference type="Pfam" id="PF04255">
    <property type="entry name" value="DUF433"/>
    <property type="match status" value="1"/>
</dbReference>
<dbReference type="InterPro" id="IPR007367">
    <property type="entry name" value="DUF433"/>
</dbReference>
<dbReference type="RefSeq" id="WP_134376851.1">
    <property type="nucleotide sequence ID" value="NZ_BAAAYW010000001.1"/>
</dbReference>
<reference evidence="2 3" key="1">
    <citation type="submission" date="2020-08" db="EMBL/GenBank/DDBJ databases">
        <title>Sequencing the genomes of 1000 actinobacteria strains.</title>
        <authorList>
            <person name="Klenk H.-P."/>
        </authorList>
    </citation>
    <scope>NUCLEOTIDE SEQUENCE [LARGE SCALE GENOMIC DNA]</scope>
    <source>
        <strain evidence="2 3">DSM 21948</strain>
    </source>
</reference>
<evidence type="ECO:0000313" key="2">
    <source>
        <dbReference type="EMBL" id="MBA9058736.1"/>
    </source>
</evidence>
<proteinExistence type="predicted"/>
<dbReference type="InterPro" id="IPR009061">
    <property type="entry name" value="DNA-bd_dom_put_sf"/>
</dbReference>
<dbReference type="GeneID" id="93362786"/>
<name>A0ABR6CY15_9MICC</name>
<dbReference type="Gene3D" id="1.10.10.10">
    <property type="entry name" value="Winged helix-like DNA-binding domain superfamily/Winged helix DNA-binding domain"/>
    <property type="match status" value="1"/>
</dbReference>
<evidence type="ECO:0000313" key="3">
    <source>
        <dbReference type="Proteomes" id="UP000572670"/>
    </source>
</evidence>